<evidence type="ECO:0008006" key="3">
    <source>
        <dbReference type="Google" id="ProtNLM"/>
    </source>
</evidence>
<keyword evidence="2" id="KW-1185">Reference proteome</keyword>
<sequence>MSSDGPEAADKKLVGPRLYRLLLPAHVLTCEVKLDLILGDTDPALAAFWENRCCKRADWNITCTTRIVVMQLDDNGPSPGPFTADGISPANRTLQGLVDLIASHGGPNYTWTTIDPIYATTGGQPGGNIRNAILYDPEFVHLLPATQGPGNATDSVEPTLDDGGHMILSHNPGLIDPTSYLWLESRRPLVAHFQHCGTGRTFVVVVCHLRAKFEGQLYGIRQPPFNGGLRDGPVSRDNLTMAGGRTEQGIRIRSWVDSVSAVDNAAEIIVAGDMNEFQSVGPLDDDVEGSLTNGPEGLVDLITTLPAEDRFSYTFQGNSEVLDHVLVRQRSANQTSYEEIHINAFMPHAQQASDHDPPIAKIDLSSSSLHVPGACSNL</sequence>
<comment type="caution">
    <text evidence="1">The sequence shown here is derived from an EMBL/GenBank/DDBJ whole genome shotgun (WGS) entry which is preliminary data.</text>
</comment>
<dbReference type="AlphaFoldDB" id="A0AAW1QCM1"/>
<dbReference type="Gene3D" id="3.60.10.10">
    <property type="entry name" value="Endonuclease/exonuclease/phosphatase"/>
    <property type="match status" value="1"/>
</dbReference>
<organism evidence="1 2">
    <name type="scientific">Apatococcus lobatus</name>
    <dbReference type="NCBI Taxonomy" id="904363"/>
    <lineage>
        <taxon>Eukaryota</taxon>
        <taxon>Viridiplantae</taxon>
        <taxon>Chlorophyta</taxon>
        <taxon>core chlorophytes</taxon>
        <taxon>Trebouxiophyceae</taxon>
        <taxon>Chlorellales</taxon>
        <taxon>Chlorellaceae</taxon>
        <taxon>Apatococcus</taxon>
    </lineage>
</organism>
<name>A0AAW1QCM1_9CHLO</name>
<dbReference type="PANTHER" id="PTHR42834">
    <property type="entry name" value="ENDONUCLEASE/EXONUCLEASE/PHOSPHATASE FAMILY PROTEIN (AFU_ORTHOLOGUE AFUA_3G09210)"/>
    <property type="match status" value="1"/>
</dbReference>
<dbReference type="InterPro" id="IPR036691">
    <property type="entry name" value="Endo/exonu/phosph_ase_sf"/>
</dbReference>
<proteinExistence type="predicted"/>
<dbReference type="EMBL" id="JALJOS010000054">
    <property type="protein sequence ID" value="KAK9818832.1"/>
    <property type="molecule type" value="Genomic_DNA"/>
</dbReference>
<protein>
    <recommendedName>
        <fullName evidence="3">Endonuclease/exonuclease/phosphatase domain-containing protein</fullName>
    </recommendedName>
</protein>
<accession>A0AAW1QCM1</accession>
<dbReference type="Proteomes" id="UP001438707">
    <property type="component" value="Unassembled WGS sequence"/>
</dbReference>
<dbReference type="SUPFAM" id="SSF56219">
    <property type="entry name" value="DNase I-like"/>
    <property type="match status" value="1"/>
</dbReference>
<dbReference type="PANTHER" id="PTHR42834:SF1">
    <property type="entry name" value="ENDONUCLEASE_EXONUCLEASE_PHOSPHATASE FAMILY PROTEIN (AFU_ORTHOLOGUE AFUA_3G09210)"/>
    <property type="match status" value="1"/>
</dbReference>
<evidence type="ECO:0000313" key="2">
    <source>
        <dbReference type="Proteomes" id="UP001438707"/>
    </source>
</evidence>
<gene>
    <name evidence="1" type="ORF">WJX74_009299</name>
</gene>
<evidence type="ECO:0000313" key="1">
    <source>
        <dbReference type="EMBL" id="KAK9818832.1"/>
    </source>
</evidence>
<reference evidence="1 2" key="1">
    <citation type="journal article" date="2024" name="Nat. Commun.">
        <title>Phylogenomics reveals the evolutionary origins of lichenization in chlorophyte algae.</title>
        <authorList>
            <person name="Puginier C."/>
            <person name="Libourel C."/>
            <person name="Otte J."/>
            <person name="Skaloud P."/>
            <person name="Haon M."/>
            <person name="Grisel S."/>
            <person name="Petersen M."/>
            <person name="Berrin J.G."/>
            <person name="Delaux P.M."/>
            <person name="Dal Grande F."/>
            <person name="Keller J."/>
        </authorList>
    </citation>
    <scope>NUCLEOTIDE SEQUENCE [LARGE SCALE GENOMIC DNA]</scope>
    <source>
        <strain evidence="1 2">SAG 2145</strain>
    </source>
</reference>